<keyword evidence="2 6" id="KW-0812">Transmembrane</keyword>
<dbReference type="AlphaFoldDB" id="A0A956SET5"/>
<evidence type="ECO:0000256" key="4">
    <source>
        <dbReference type="ARBA" id="ARBA00023136"/>
    </source>
</evidence>
<reference evidence="7" key="2">
    <citation type="journal article" date="2021" name="Microbiome">
        <title>Successional dynamics and alternative stable states in a saline activated sludge microbial community over 9 years.</title>
        <authorList>
            <person name="Wang Y."/>
            <person name="Ye J."/>
            <person name="Ju F."/>
            <person name="Liu L."/>
            <person name="Boyd J.A."/>
            <person name="Deng Y."/>
            <person name="Parks D.H."/>
            <person name="Jiang X."/>
            <person name="Yin X."/>
            <person name="Woodcroft B.J."/>
            <person name="Tyson G.W."/>
            <person name="Hugenholtz P."/>
            <person name="Polz M.F."/>
            <person name="Zhang T."/>
        </authorList>
    </citation>
    <scope>NUCLEOTIDE SEQUENCE</scope>
    <source>
        <strain evidence="7">HKST-UBA02</strain>
    </source>
</reference>
<protein>
    <submittedName>
        <fullName evidence="7">DUF697 domain-containing protein</fullName>
    </submittedName>
</protein>
<comment type="subcellular location">
    <subcellularLocation>
        <location evidence="1">Membrane</location>
        <topology evidence="1">Multi-pass membrane protein</topology>
    </subcellularLocation>
</comment>
<dbReference type="GO" id="GO:0016020">
    <property type="term" value="C:membrane"/>
    <property type="evidence" value="ECO:0007669"/>
    <property type="project" value="UniProtKB-SubCell"/>
</dbReference>
<evidence type="ECO:0000256" key="3">
    <source>
        <dbReference type="ARBA" id="ARBA00022989"/>
    </source>
</evidence>
<feature type="region of interest" description="Disordered" evidence="5">
    <location>
        <begin position="360"/>
        <end position="395"/>
    </location>
</feature>
<evidence type="ECO:0000256" key="1">
    <source>
        <dbReference type="ARBA" id="ARBA00004141"/>
    </source>
</evidence>
<proteinExistence type="predicted"/>
<dbReference type="Proteomes" id="UP000739538">
    <property type="component" value="Unassembled WGS sequence"/>
</dbReference>
<gene>
    <name evidence="7" type="ORF">KDA27_19500</name>
</gene>
<evidence type="ECO:0000256" key="5">
    <source>
        <dbReference type="SAM" id="MobiDB-lite"/>
    </source>
</evidence>
<dbReference type="EMBL" id="JAGQHS010000134">
    <property type="protein sequence ID" value="MCA9757987.1"/>
    <property type="molecule type" value="Genomic_DNA"/>
</dbReference>
<dbReference type="Pfam" id="PF05128">
    <property type="entry name" value="DUF697"/>
    <property type="match status" value="1"/>
</dbReference>
<accession>A0A956SET5</accession>
<evidence type="ECO:0000256" key="6">
    <source>
        <dbReference type="SAM" id="Phobius"/>
    </source>
</evidence>
<evidence type="ECO:0000313" key="7">
    <source>
        <dbReference type="EMBL" id="MCA9757987.1"/>
    </source>
</evidence>
<name>A0A956SET5_UNCEI</name>
<comment type="caution">
    <text evidence="7">The sequence shown here is derived from an EMBL/GenBank/DDBJ whole genome shotgun (WGS) entry which is preliminary data.</text>
</comment>
<reference evidence="7" key="1">
    <citation type="submission" date="2020-04" db="EMBL/GenBank/DDBJ databases">
        <authorList>
            <person name="Zhang T."/>
        </authorList>
    </citation>
    <scope>NUCLEOTIDE SEQUENCE</scope>
    <source>
        <strain evidence="7">HKST-UBA02</strain>
    </source>
</reference>
<keyword evidence="4 6" id="KW-0472">Membrane</keyword>
<keyword evidence="3 6" id="KW-1133">Transmembrane helix</keyword>
<evidence type="ECO:0000256" key="2">
    <source>
        <dbReference type="ARBA" id="ARBA00022692"/>
    </source>
</evidence>
<evidence type="ECO:0000313" key="8">
    <source>
        <dbReference type="Proteomes" id="UP000739538"/>
    </source>
</evidence>
<sequence length="414" mass="43263">MNTLRNILLPVGIGLGLLALLGVLGSTLFLFREASEVHPALGWAVVAILLVALYFLILAPTLRILALPKAIRRPTESVGPEWTRYLERYADRLLRNPKLADWPDLNDLRVARSTNDGVGLEPAMNAAIRQLDKLANEAIKRHAAAVFVATGASQSGRLDIGIVLSTQIRMIKEIAEIYYQRPGPRELWSLYSNVGGSAFLAGEIQDSEVLAVLGAPVSAALSGFVPVRGTAPLISLLVSALLDGSANALLTLRVGIIARKHCAVRVDEPKNVLARSASAEAAVMLGGVVAAGANRIAAATRKLVVKSTVHAPQTAAKGAVDAGTAVVGGIAKAATRAGNKAWRVSRDTFRQIAGVGPAASGEMGELVPGATGSPGVSMAAPLDESSTEAPGTDPDVILRDTATFWERVASILAP</sequence>
<organism evidence="7 8">
    <name type="scientific">Eiseniibacteriota bacterium</name>
    <dbReference type="NCBI Taxonomy" id="2212470"/>
    <lineage>
        <taxon>Bacteria</taxon>
        <taxon>Candidatus Eiseniibacteriota</taxon>
    </lineage>
</organism>
<dbReference type="InterPro" id="IPR021147">
    <property type="entry name" value="DUF697"/>
</dbReference>
<feature type="transmembrane region" description="Helical" evidence="6">
    <location>
        <begin position="43"/>
        <end position="65"/>
    </location>
</feature>
<feature type="transmembrane region" description="Helical" evidence="6">
    <location>
        <begin position="7"/>
        <end position="31"/>
    </location>
</feature>